<proteinExistence type="predicted"/>
<name>A0A1H7R0G3_9SPHI</name>
<dbReference type="OrthoDB" id="1451596at2"/>
<feature type="transmembrane region" description="Helical" evidence="6">
    <location>
        <begin position="759"/>
        <end position="779"/>
    </location>
</feature>
<feature type="domain" description="ABC3 transporter permease C-terminal" evidence="7">
    <location>
        <begin position="681"/>
        <end position="787"/>
    </location>
</feature>
<dbReference type="Pfam" id="PF02687">
    <property type="entry name" value="FtsX"/>
    <property type="match status" value="2"/>
</dbReference>
<feature type="domain" description="MacB-like periplasmic core" evidence="8">
    <location>
        <begin position="20"/>
        <end position="234"/>
    </location>
</feature>
<dbReference type="InterPro" id="IPR025857">
    <property type="entry name" value="MacB_PCD"/>
</dbReference>
<feature type="transmembrane region" description="Helical" evidence="6">
    <location>
        <begin position="418"/>
        <end position="444"/>
    </location>
</feature>
<dbReference type="AlphaFoldDB" id="A0A1H7R0G3"/>
<comment type="subcellular location">
    <subcellularLocation>
        <location evidence="1">Cell membrane</location>
        <topology evidence="1">Multi-pass membrane protein</topology>
    </subcellularLocation>
</comment>
<feature type="transmembrane region" description="Helical" evidence="6">
    <location>
        <begin position="675"/>
        <end position="700"/>
    </location>
</feature>
<feature type="transmembrane region" description="Helical" evidence="6">
    <location>
        <begin position="373"/>
        <end position="397"/>
    </location>
</feature>
<evidence type="ECO:0000259" key="8">
    <source>
        <dbReference type="Pfam" id="PF12704"/>
    </source>
</evidence>
<dbReference type="InterPro" id="IPR003838">
    <property type="entry name" value="ABC3_permease_C"/>
</dbReference>
<dbReference type="PANTHER" id="PTHR30572:SF18">
    <property type="entry name" value="ABC-TYPE MACROLIDE FAMILY EXPORT SYSTEM PERMEASE COMPONENT 2"/>
    <property type="match status" value="1"/>
</dbReference>
<evidence type="ECO:0000256" key="6">
    <source>
        <dbReference type="SAM" id="Phobius"/>
    </source>
</evidence>
<evidence type="ECO:0000256" key="3">
    <source>
        <dbReference type="ARBA" id="ARBA00022692"/>
    </source>
</evidence>
<evidence type="ECO:0000256" key="4">
    <source>
        <dbReference type="ARBA" id="ARBA00022989"/>
    </source>
</evidence>
<feature type="domain" description="ABC3 transporter permease C-terminal" evidence="7">
    <location>
        <begin position="286"/>
        <end position="400"/>
    </location>
</feature>
<dbReference type="InterPro" id="IPR050250">
    <property type="entry name" value="Macrolide_Exporter_MacB"/>
</dbReference>
<dbReference type="PANTHER" id="PTHR30572">
    <property type="entry name" value="MEMBRANE COMPONENT OF TRANSPORTER-RELATED"/>
    <property type="match status" value="1"/>
</dbReference>
<feature type="transmembrane region" description="Helical" evidence="6">
    <location>
        <begin position="727"/>
        <end position="747"/>
    </location>
</feature>
<keyword evidence="3 6" id="KW-0812">Transmembrane</keyword>
<sequence length="798" mass="89432">MIGSYLKTTLRHLWRNRLFTALNILGLSIGLCASFVVYRLVTYELSYDQGLPNLNDYVQLAVKQRSHSQESGVTAVAMGLAPIIENEVTGVEAIIPMYYRDYGKSDAFKDQVAVLPSYFDMVPYRWLAGSPATALRGPHDVVLTQSRAEYHYPGLQPSELMGKTITYRDTITMTISGVVENLAGNTSFDAQEFFRITESEWPSDLEFGWRNNCLLFLKLHPGTSQANVLSQINAINTKRNADYFERFQSSYSYTFIPVAERHFVSDYYSPHHRTANKNVLYGLAGIAAFLLLLAIINYVNLSTAILPQRTREIGIRKTLGSRSRQLVLRFMGETLCITFLALLLAFLLHGLIIRLFADYFPDGLSGYYDYSGIALFLTALILVITGLSSIYPSWLLTKVNTVKMMKGQVDHRQQGGGLVFRRMLIVFQFVIAQIFIIGALIVGLQLRYTLHKDLGFNKDAIITLDITDTRQKNDMALSRQQVLQQALLKHPEVAGVSIGEIPLGAGVFSHPVEYNGPSGIIRADLLVKNIDENWMNLYEVKLLAGRQPFAGQQSSEIMLNETAVKAFGFGSAEEALGKLIGEAEDEQVIVGVVGDFHVFNFKMENRPLQIRMGIPENASTITIKLHASASKRWASTIERFADDWKAIYPETPFAYRFYDEVIERMYTQEHRMAKIINYTTGVAIFISCLGLFGLATLMAYQRTKEIGIRKVLGASISNILALFSKEFVMLVVIAVVIASPIAWWATSKWLEDYAYRIDIQWWMFAVAGLGAVTLALLTVSGQAIRAAVANPVNSLRDE</sequence>
<evidence type="ECO:0000259" key="7">
    <source>
        <dbReference type="Pfam" id="PF02687"/>
    </source>
</evidence>
<keyword evidence="10" id="KW-1185">Reference proteome</keyword>
<evidence type="ECO:0000313" key="10">
    <source>
        <dbReference type="Proteomes" id="UP000198916"/>
    </source>
</evidence>
<dbReference type="STRING" id="332977.SAMN05421740_106202"/>
<dbReference type="Pfam" id="PF12704">
    <property type="entry name" value="MacB_PCD"/>
    <property type="match status" value="1"/>
</dbReference>
<accession>A0A1H7R0G3</accession>
<gene>
    <name evidence="9" type="ORF">SAMN05421740_106202</name>
</gene>
<dbReference type="RefSeq" id="WP_090606785.1">
    <property type="nucleotide sequence ID" value="NZ_FNZR01000006.1"/>
</dbReference>
<organism evidence="9 10">
    <name type="scientific">Parapedobacter koreensis</name>
    <dbReference type="NCBI Taxonomy" id="332977"/>
    <lineage>
        <taxon>Bacteria</taxon>
        <taxon>Pseudomonadati</taxon>
        <taxon>Bacteroidota</taxon>
        <taxon>Sphingobacteriia</taxon>
        <taxon>Sphingobacteriales</taxon>
        <taxon>Sphingobacteriaceae</taxon>
        <taxon>Parapedobacter</taxon>
    </lineage>
</organism>
<feature type="transmembrane region" description="Helical" evidence="6">
    <location>
        <begin position="279"/>
        <end position="306"/>
    </location>
</feature>
<evidence type="ECO:0000313" key="9">
    <source>
        <dbReference type="EMBL" id="SEL53632.1"/>
    </source>
</evidence>
<dbReference type="EMBL" id="FNZR01000006">
    <property type="protein sequence ID" value="SEL53632.1"/>
    <property type="molecule type" value="Genomic_DNA"/>
</dbReference>
<evidence type="ECO:0000256" key="5">
    <source>
        <dbReference type="ARBA" id="ARBA00023136"/>
    </source>
</evidence>
<feature type="transmembrane region" description="Helical" evidence="6">
    <location>
        <begin position="326"/>
        <end position="353"/>
    </location>
</feature>
<keyword evidence="2" id="KW-1003">Cell membrane</keyword>
<dbReference type="GO" id="GO:0005886">
    <property type="term" value="C:plasma membrane"/>
    <property type="evidence" value="ECO:0007669"/>
    <property type="project" value="UniProtKB-SubCell"/>
</dbReference>
<keyword evidence="4 6" id="KW-1133">Transmembrane helix</keyword>
<dbReference type="Proteomes" id="UP000198916">
    <property type="component" value="Unassembled WGS sequence"/>
</dbReference>
<evidence type="ECO:0000256" key="1">
    <source>
        <dbReference type="ARBA" id="ARBA00004651"/>
    </source>
</evidence>
<dbReference type="GO" id="GO:0022857">
    <property type="term" value="F:transmembrane transporter activity"/>
    <property type="evidence" value="ECO:0007669"/>
    <property type="project" value="TreeGrafter"/>
</dbReference>
<evidence type="ECO:0000256" key="2">
    <source>
        <dbReference type="ARBA" id="ARBA00022475"/>
    </source>
</evidence>
<feature type="transmembrane region" description="Helical" evidence="6">
    <location>
        <begin position="21"/>
        <end position="41"/>
    </location>
</feature>
<protein>
    <submittedName>
        <fullName evidence="9">ABC-type antimicrobial peptide transport system, permease component</fullName>
    </submittedName>
</protein>
<keyword evidence="5 6" id="KW-0472">Membrane</keyword>
<reference evidence="10" key="1">
    <citation type="submission" date="2016-10" db="EMBL/GenBank/DDBJ databases">
        <authorList>
            <person name="Varghese N."/>
            <person name="Submissions S."/>
        </authorList>
    </citation>
    <scope>NUCLEOTIDE SEQUENCE [LARGE SCALE GENOMIC DNA]</scope>
    <source>
        <strain evidence="10">Jip14</strain>
    </source>
</reference>